<sequence length="262" mass="31311">MLREERELKTSDFKEYGISKSTLDKFESGRGNLAFDKLDEALQMMNVSLHEYSYLLNDGVNDYFIDVFEEIDNAFYSEDIARLKNIYEENIQYPENRLFALSAKACYETLTEKEQENISDYLFSVEHWGAKELWIFTDTIDQLSLSTVILLLNEFLIKSKYYQGIYEYNRLIIQAANNAVAFLIRNNQKEAARKVLRQMENQFFEVDLFARVLYHFMLGYWDYIYQDKVLGNQMMNHSLHILKFLEATHIHNVYYHFYKNHT</sequence>
<dbReference type="EMBL" id="CP041356">
    <property type="protein sequence ID" value="QDK70662.1"/>
    <property type="molecule type" value="Genomic_DNA"/>
</dbReference>
<dbReference type="KEGG" id="lack:FLP15_05135"/>
<proteinExistence type="predicted"/>
<name>A0A514Z7V1_9LACT</name>
<reference evidence="2 3" key="1">
    <citation type="submission" date="2019-07" db="EMBL/GenBank/DDBJ databases">
        <title>Genome sequencing of KACC 19320.</title>
        <authorList>
            <person name="Heo J."/>
            <person name="Kim S.-J."/>
            <person name="Kim J.-S."/>
            <person name="Hong S.-B."/>
            <person name="Kwon S.-W."/>
        </authorList>
    </citation>
    <scope>NUCLEOTIDE SEQUENCE [LARGE SCALE GENOMIC DNA]</scope>
    <source>
        <strain evidence="2 3">KACC 19320</strain>
    </source>
</reference>
<organism evidence="2 3">
    <name type="scientific">Lactococcus protaetiae</name>
    <dbReference type="NCBI Taxonomy" id="2592653"/>
    <lineage>
        <taxon>Bacteria</taxon>
        <taxon>Bacillati</taxon>
        <taxon>Bacillota</taxon>
        <taxon>Bacilli</taxon>
        <taxon>Lactobacillales</taxon>
        <taxon>Streptococcaceae</taxon>
        <taxon>Lactococcus</taxon>
    </lineage>
</organism>
<accession>A0A514Z7V1</accession>
<evidence type="ECO:0000259" key="1">
    <source>
        <dbReference type="Pfam" id="PF21259"/>
    </source>
</evidence>
<keyword evidence="3" id="KW-1185">Reference proteome</keyword>
<dbReference type="CDD" id="cd00093">
    <property type="entry name" value="HTH_XRE"/>
    <property type="match status" value="1"/>
</dbReference>
<dbReference type="InterPro" id="IPR001387">
    <property type="entry name" value="Cro/C1-type_HTH"/>
</dbReference>
<gene>
    <name evidence="2" type="ORF">FLP15_05135</name>
</gene>
<dbReference type="OrthoDB" id="2241446at2"/>
<dbReference type="InterPro" id="IPR053163">
    <property type="entry name" value="HTH-type_regulator_Rgg"/>
</dbReference>
<dbReference type="AlphaFoldDB" id="A0A514Z7V1"/>
<dbReference type="Pfam" id="PF21259">
    <property type="entry name" value="Rgg_C"/>
    <property type="match status" value="1"/>
</dbReference>
<dbReference type="Proteomes" id="UP000315128">
    <property type="component" value="Chromosome"/>
</dbReference>
<dbReference type="InterPro" id="IPR010057">
    <property type="entry name" value="Transcription_activator_Rgg_C"/>
</dbReference>
<feature type="domain" description="HTH-type transcriptional regulator Rgg C-terminal" evidence="1">
    <location>
        <begin position="84"/>
        <end position="254"/>
    </location>
</feature>
<dbReference type="PANTHER" id="PTHR37038:SF12">
    <property type="entry name" value="TRANSCRIPTIONAL REGULATOR"/>
    <property type="match status" value="1"/>
</dbReference>
<dbReference type="PANTHER" id="PTHR37038">
    <property type="entry name" value="TRANSCRIPTIONAL REGULATOR-RELATED"/>
    <property type="match status" value="1"/>
</dbReference>
<evidence type="ECO:0000313" key="2">
    <source>
        <dbReference type="EMBL" id="QDK70662.1"/>
    </source>
</evidence>
<evidence type="ECO:0000313" key="3">
    <source>
        <dbReference type="Proteomes" id="UP000315128"/>
    </source>
</evidence>
<dbReference type="NCBIfam" id="TIGR01716">
    <property type="entry name" value="RGG_Cterm"/>
    <property type="match status" value="1"/>
</dbReference>
<protein>
    <recommendedName>
        <fullName evidence="1">HTH-type transcriptional regulator Rgg C-terminal domain-containing protein</fullName>
    </recommendedName>
</protein>